<feature type="compositionally biased region" description="Basic residues" evidence="5">
    <location>
        <begin position="709"/>
        <end position="718"/>
    </location>
</feature>
<dbReference type="SUPFAM" id="SSF103473">
    <property type="entry name" value="MFS general substrate transporter"/>
    <property type="match status" value="1"/>
</dbReference>
<reference evidence="7" key="1">
    <citation type="submission" date="2023-08" db="EMBL/GenBank/DDBJ databases">
        <title>Black Yeasts Isolated from many extreme environments.</title>
        <authorList>
            <person name="Coleine C."/>
            <person name="Stajich J.E."/>
            <person name="Selbmann L."/>
        </authorList>
    </citation>
    <scope>NUCLEOTIDE SEQUENCE</scope>
    <source>
        <strain evidence="7">CCFEE 5401</strain>
    </source>
</reference>
<keyword evidence="3 6" id="KW-1133">Transmembrane helix</keyword>
<feature type="region of interest" description="Disordered" evidence="5">
    <location>
        <begin position="151"/>
        <end position="172"/>
    </location>
</feature>
<feature type="region of interest" description="Disordered" evidence="5">
    <location>
        <begin position="283"/>
        <end position="317"/>
    </location>
</feature>
<feature type="compositionally biased region" description="Basic and acidic residues" evidence="5">
    <location>
        <begin position="688"/>
        <end position="703"/>
    </location>
</feature>
<dbReference type="PANTHER" id="PTHR23502">
    <property type="entry name" value="MAJOR FACILITATOR SUPERFAMILY"/>
    <property type="match status" value="1"/>
</dbReference>
<gene>
    <name evidence="7" type="ORF">LTR62_006402</name>
</gene>
<evidence type="ECO:0000313" key="8">
    <source>
        <dbReference type="Proteomes" id="UP001310890"/>
    </source>
</evidence>
<feature type="transmembrane region" description="Helical" evidence="6">
    <location>
        <begin position="1300"/>
        <end position="1323"/>
    </location>
</feature>
<feature type="compositionally biased region" description="Low complexity" evidence="5">
    <location>
        <begin position="757"/>
        <end position="770"/>
    </location>
</feature>
<sequence>MVVTAASIAGQVVNSLLNGERQMTDETESPPRKPSSTSSVLRPSDVGHMQRTTTLQGPPGDSTITRKKLPWLQWVAPLHSIGIPGSFNESKSSLERPPPSPFHRPSHPPPPPPPEEQRASIKSIGNDLSLLPVGSDPILGDRVMTREKRRVLSLSTEPGGSPGRPDTMYPDKRHFSTLATKSARLDDYTTSEYSTTASSRMEHLPPALPPDMLPHTLQKKHASSYERLGHRSYAEKLSQRPRQSIGLAVPAEWSIPPAEYAQNADVSPLDRVAQKVERRQASSCESCGHDVPITPEIRRGTPALKPAPPAKRTATVPKPRVRKQTLFEMPTHLVASSSSNSPDSHIPPNLRVTSSQEMSSLDGPRTDIVVHAAPQRQFTQVSPKATIKQPAAPAAVHWRGLRRENRSLTRAITGMENLMEDALQVARDAAQDGRTEDMTYVLDSATTALKKANAAVPRGILSRIAPNDVPLQLSAHESGASSSSTDPEADPGTNDSLAHTRDHSADTAPTIFTKSAHSSAQPVVNSQYTKRGKAPISHRASYQHASFDTSEADDRSLTRTPPRLYQPASVDSIVRDFAYNKQSNPKAVAAKSLSALPRVRGDLKAVPKSKSITNAATAYGGHGAASDFYGDAGESIVSQPGVRQSIVVPDMQTVVEQAPLGFDRALKLEKNKARKLSRGELQVLEHASTDNEPLHNVGPHDEQAGTPPRRAKKAKHAPHIADIFTPGSYHNPDTDGNGKPRKLSSVTDHRSVPSLPPTTTRRSTNNKRTNNVLPFQVNVNEEEAKEQPRKHISLNEGQGFSLGRYNRRAPIAREWNNTRKRLAAAVACLNTIFVGLIAGIYAGEVPRIQYQIQDMNHRVILGNVLLFLGLGLTTLIFWPLPLLHGRKPYTLMAMTLMLPLQFPQALAVSSVRDPNNPVFRLGLLIPRVATGLAMGFANINQLPTLFDLFGCSLMSEAPHQEIVVTDDVRRQGGGVGIWLGIWSFCFVGSLSIGFCIGACIISSLDPSWGFYIVVILLALSLVINVITPETRRAPYRRSIAHFFDETEPEKLRRRVARGEVKLHISNDGPKWWWQEVWAGVILTTRMVRQPGFFVLMFYIAWIYAQVTLVILLLGTLLSRDYAWQPQYVGLASLSLAIGALLAVPLAKASVLSRSRFTPQRTDSMTMRGPRLTWSSHLIRRCIFTLLLPFAALAYTLSAPGPTLHWSSPTIFCGLVGFLSNLAIAECVGLIMEVFDTCDLQPGVNTKHRLQSMAESTRRRRTNYSSFPRVCAGFFAAQSLGFFLAAISTAVSGIVTRALGAQEAVACVAGILLVITVLFMAVMYRYREEQVIPTSVFTRATTKKGSLAWGPGAEDPEWQPVIIGNPSGKMRRVNLLELGDLSRWTEIRRLNKLVRH</sequence>
<evidence type="ECO:0000256" key="6">
    <source>
        <dbReference type="SAM" id="Phobius"/>
    </source>
</evidence>
<feature type="transmembrane region" description="Helical" evidence="6">
    <location>
        <begin position="864"/>
        <end position="883"/>
    </location>
</feature>
<feature type="transmembrane region" description="Helical" evidence="6">
    <location>
        <begin position="1177"/>
        <end position="1196"/>
    </location>
</feature>
<comment type="caution">
    <text evidence="7">The sequence shown here is derived from an EMBL/GenBank/DDBJ whole genome shotgun (WGS) entry which is preliminary data.</text>
</comment>
<feature type="transmembrane region" description="Helical" evidence="6">
    <location>
        <begin position="1269"/>
        <end position="1294"/>
    </location>
</feature>
<feature type="region of interest" description="Disordered" evidence="5">
    <location>
        <begin position="513"/>
        <end position="564"/>
    </location>
</feature>
<dbReference type="InterPro" id="IPR036259">
    <property type="entry name" value="MFS_trans_sf"/>
</dbReference>
<feature type="region of interest" description="Disordered" evidence="5">
    <location>
        <begin position="15"/>
        <end position="65"/>
    </location>
</feature>
<dbReference type="GO" id="GO:0022857">
    <property type="term" value="F:transmembrane transporter activity"/>
    <property type="evidence" value="ECO:0007669"/>
    <property type="project" value="TreeGrafter"/>
</dbReference>
<evidence type="ECO:0000256" key="1">
    <source>
        <dbReference type="ARBA" id="ARBA00004141"/>
    </source>
</evidence>
<evidence type="ECO:0000256" key="3">
    <source>
        <dbReference type="ARBA" id="ARBA00022989"/>
    </source>
</evidence>
<feature type="transmembrane region" description="Helical" evidence="6">
    <location>
        <begin position="979"/>
        <end position="1004"/>
    </location>
</feature>
<evidence type="ECO:0000313" key="7">
    <source>
        <dbReference type="EMBL" id="KAK5109913.1"/>
    </source>
</evidence>
<comment type="subcellular location">
    <subcellularLocation>
        <location evidence="1">Membrane</location>
        <topology evidence="1">Multi-pass membrane protein</topology>
    </subcellularLocation>
</comment>
<feature type="transmembrane region" description="Helical" evidence="6">
    <location>
        <begin position="1127"/>
        <end position="1146"/>
    </location>
</feature>
<name>A0AAN7TCI2_9PEZI</name>
<feature type="transmembrane region" description="Helical" evidence="6">
    <location>
        <begin position="1208"/>
        <end position="1230"/>
    </location>
</feature>
<feature type="transmembrane region" description="Helical" evidence="6">
    <location>
        <begin position="1010"/>
        <end position="1027"/>
    </location>
</feature>
<dbReference type="Gene3D" id="1.20.1250.20">
    <property type="entry name" value="MFS general substrate transporter like domains"/>
    <property type="match status" value="1"/>
</dbReference>
<feature type="transmembrane region" description="Helical" evidence="6">
    <location>
        <begin position="889"/>
        <end position="911"/>
    </location>
</feature>
<feature type="compositionally biased region" description="Polar residues" evidence="5">
    <location>
        <begin position="513"/>
        <end position="529"/>
    </location>
</feature>
<proteinExistence type="predicted"/>
<feature type="transmembrane region" description="Helical" evidence="6">
    <location>
        <begin position="822"/>
        <end position="843"/>
    </location>
</feature>
<feature type="transmembrane region" description="Helical" evidence="6">
    <location>
        <begin position="1092"/>
        <end position="1115"/>
    </location>
</feature>
<feature type="compositionally biased region" description="Low complexity" evidence="5">
    <location>
        <begin position="475"/>
        <end position="484"/>
    </location>
</feature>
<dbReference type="GO" id="GO:0005886">
    <property type="term" value="C:plasma membrane"/>
    <property type="evidence" value="ECO:0007669"/>
    <property type="project" value="TreeGrafter"/>
</dbReference>
<feature type="region of interest" description="Disordered" evidence="5">
    <location>
        <begin position="688"/>
        <end position="770"/>
    </location>
</feature>
<evidence type="ECO:0000256" key="2">
    <source>
        <dbReference type="ARBA" id="ARBA00022692"/>
    </source>
</evidence>
<accession>A0AAN7TCI2</accession>
<protein>
    <recommendedName>
        <fullName evidence="9">Polyamine transport protein</fullName>
    </recommendedName>
</protein>
<dbReference type="EMBL" id="JAVRRL010000056">
    <property type="protein sequence ID" value="KAK5109913.1"/>
    <property type="molecule type" value="Genomic_DNA"/>
</dbReference>
<evidence type="ECO:0000256" key="4">
    <source>
        <dbReference type="ARBA" id="ARBA00023136"/>
    </source>
</evidence>
<organism evidence="7 8">
    <name type="scientific">Meristemomyces frigidus</name>
    <dbReference type="NCBI Taxonomy" id="1508187"/>
    <lineage>
        <taxon>Eukaryota</taxon>
        <taxon>Fungi</taxon>
        <taxon>Dikarya</taxon>
        <taxon>Ascomycota</taxon>
        <taxon>Pezizomycotina</taxon>
        <taxon>Dothideomycetes</taxon>
        <taxon>Dothideomycetidae</taxon>
        <taxon>Mycosphaerellales</taxon>
        <taxon>Teratosphaeriaceae</taxon>
        <taxon>Meristemomyces</taxon>
    </lineage>
</organism>
<evidence type="ECO:0008006" key="9">
    <source>
        <dbReference type="Google" id="ProtNLM"/>
    </source>
</evidence>
<evidence type="ECO:0000256" key="5">
    <source>
        <dbReference type="SAM" id="MobiDB-lite"/>
    </source>
</evidence>
<feature type="region of interest" description="Disordered" evidence="5">
    <location>
        <begin position="475"/>
        <end position="501"/>
    </location>
</feature>
<feature type="compositionally biased region" description="Pro residues" evidence="5">
    <location>
        <begin position="96"/>
        <end position="114"/>
    </location>
</feature>
<dbReference type="Proteomes" id="UP001310890">
    <property type="component" value="Unassembled WGS sequence"/>
</dbReference>
<feature type="region of interest" description="Disordered" evidence="5">
    <location>
        <begin position="86"/>
        <end position="119"/>
    </location>
</feature>
<keyword evidence="4 6" id="KW-0472">Membrane</keyword>
<dbReference type="PANTHER" id="PTHR23502:SF76">
    <property type="entry name" value="POLYAMINE TRANSPORT PROTEIN"/>
    <property type="match status" value="1"/>
</dbReference>
<keyword evidence="2 6" id="KW-0812">Transmembrane</keyword>